<organism evidence="3">
    <name type="scientific">Lygus hesperus</name>
    <name type="common">Western plant bug</name>
    <dbReference type="NCBI Taxonomy" id="30085"/>
    <lineage>
        <taxon>Eukaryota</taxon>
        <taxon>Metazoa</taxon>
        <taxon>Ecdysozoa</taxon>
        <taxon>Arthropoda</taxon>
        <taxon>Hexapoda</taxon>
        <taxon>Insecta</taxon>
        <taxon>Pterygota</taxon>
        <taxon>Neoptera</taxon>
        <taxon>Paraneoptera</taxon>
        <taxon>Hemiptera</taxon>
        <taxon>Heteroptera</taxon>
        <taxon>Panheteroptera</taxon>
        <taxon>Cimicomorpha</taxon>
        <taxon>Miridae</taxon>
        <taxon>Mirini</taxon>
        <taxon>Lygus</taxon>
    </lineage>
</organism>
<evidence type="ECO:0000256" key="1">
    <source>
        <dbReference type="SAM" id="MobiDB-lite"/>
    </source>
</evidence>
<dbReference type="AlphaFoldDB" id="A0A146L5Y1"/>
<protein>
    <submittedName>
        <fullName evidence="3">Uncharacterized protein</fullName>
    </submittedName>
</protein>
<gene>
    <name evidence="3" type="ORF">g.96369</name>
</gene>
<keyword evidence="2" id="KW-0472">Membrane</keyword>
<keyword evidence="2" id="KW-1133">Transmembrane helix</keyword>
<feature type="compositionally biased region" description="Basic residues" evidence="1">
    <location>
        <begin position="1"/>
        <end position="11"/>
    </location>
</feature>
<dbReference type="EMBL" id="GDHC01015594">
    <property type="protein sequence ID" value="JAQ03035.1"/>
    <property type="molecule type" value="Transcribed_RNA"/>
</dbReference>
<evidence type="ECO:0000256" key="2">
    <source>
        <dbReference type="SAM" id="Phobius"/>
    </source>
</evidence>
<proteinExistence type="predicted"/>
<keyword evidence="2" id="KW-0812">Transmembrane</keyword>
<feature type="transmembrane region" description="Helical" evidence="2">
    <location>
        <begin position="58"/>
        <end position="81"/>
    </location>
</feature>
<feature type="compositionally biased region" description="Low complexity" evidence="1">
    <location>
        <begin position="12"/>
        <end position="26"/>
    </location>
</feature>
<accession>A0A146L5Y1</accession>
<evidence type="ECO:0000313" key="3">
    <source>
        <dbReference type="EMBL" id="JAQ03035.1"/>
    </source>
</evidence>
<feature type="region of interest" description="Disordered" evidence="1">
    <location>
        <begin position="1"/>
        <end position="42"/>
    </location>
</feature>
<name>A0A146L5Y1_LYGHE</name>
<reference evidence="3" key="1">
    <citation type="journal article" date="2016" name="Gigascience">
        <title>De novo construction of an expanded transcriptome assembly for the western tarnished plant bug, Lygus hesperus.</title>
        <authorList>
            <person name="Tassone E.E."/>
            <person name="Geib S.M."/>
            <person name="Hall B."/>
            <person name="Fabrick J.A."/>
            <person name="Brent C.S."/>
            <person name="Hull J.J."/>
        </authorList>
    </citation>
    <scope>NUCLEOTIDE SEQUENCE</scope>
</reference>
<sequence>MRKDSKHHHRQSINNNSNNSSNLIRLSESEEDEDSDAEDDVYSDDLTEGRIVIDIIELVFKLFTTSFGVVVFSVLALNIFLTTLAIPFIKALFSLNALVSSVGIIVEMLIYDVL</sequence>
<feature type="compositionally biased region" description="Acidic residues" evidence="1">
    <location>
        <begin position="29"/>
        <end position="42"/>
    </location>
</feature>